<keyword evidence="4" id="KW-0255">Endonuclease</keyword>
<evidence type="ECO:0000313" key="8">
    <source>
        <dbReference type="EMBL" id="RDX73065.1"/>
    </source>
</evidence>
<dbReference type="Gene3D" id="3.30.70.270">
    <property type="match status" value="1"/>
</dbReference>
<evidence type="ECO:0000256" key="6">
    <source>
        <dbReference type="ARBA" id="ARBA00022918"/>
    </source>
</evidence>
<sequence length="401" mass="46361">MVTLFHDMIHKEVEVYVDDMIAKSKMPKKHINDLRKLFEWLRKYRLRLNPAKCTFGVRTRKFLGFIVNERGIELDPDKVKAIQNMSAPKFEKEVRGLLGRMEWNKECQEAFEKIKQYLESPLILVPAIPDKPLILYLTVLKESMGGILGQLGDSRKEQAIYYLSKKFTECEQRYPALERTCCALVWATKRLRQYMLAHTTRHIAKIDPLMYIFEKSALTGRIARWQMALSEYDIVYTSQKAVKGSALAEELARHPLDECHPLSHEFLGKHILMAEESKFEAEVEGWKLWFDRASNLLGNKIGAVLPSPSSQYFPFWARLGFDCTNNMAEYEACAMGITMAIEHQIGKLKLYGEWETRDAKLISYHAHITALAEQFEAISFHYVPRDENQMVDALAPLSAML</sequence>
<dbReference type="SUPFAM" id="SSF56672">
    <property type="entry name" value="DNA/RNA polymerases"/>
    <property type="match status" value="1"/>
</dbReference>
<dbReference type="InterPro" id="IPR002156">
    <property type="entry name" value="RNaseH_domain"/>
</dbReference>
<keyword evidence="2" id="KW-0548">Nucleotidyltransferase</keyword>
<dbReference type="InterPro" id="IPR043128">
    <property type="entry name" value="Rev_trsase/Diguanyl_cyclase"/>
</dbReference>
<keyword evidence="5" id="KW-0378">Hydrolase</keyword>
<comment type="caution">
    <text evidence="8">The sequence shown here is derived from an EMBL/GenBank/DDBJ whole genome shotgun (WGS) entry which is preliminary data.</text>
</comment>
<evidence type="ECO:0000256" key="4">
    <source>
        <dbReference type="ARBA" id="ARBA00022759"/>
    </source>
</evidence>
<name>A0A371F490_MUCPR</name>
<keyword evidence="6" id="KW-0695">RNA-directed DNA polymerase</keyword>
<evidence type="ECO:0000259" key="7">
    <source>
        <dbReference type="PROSITE" id="PS50878"/>
    </source>
</evidence>
<dbReference type="OrthoDB" id="101614at2759"/>
<reference evidence="8" key="1">
    <citation type="submission" date="2018-05" db="EMBL/GenBank/DDBJ databases">
        <title>Draft genome of Mucuna pruriens seed.</title>
        <authorList>
            <person name="Nnadi N.E."/>
            <person name="Vos R."/>
            <person name="Hasami M.H."/>
            <person name="Devisetty U.K."/>
            <person name="Aguiy J.C."/>
        </authorList>
    </citation>
    <scope>NUCLEOTIDE SEQUENCE [LARGE SCALE GENOMIC DNA]</scope>
    <source>
        <strain evidence="8">JCA_2017</strain>
    </source>
</reference>
<dbReference type="GO" id="GO:0003676">
    <property type="term" value="F:nucleic acid binding"/>
    <property type="evidence" value="ECO:0007669"/>
    <property type="project" value="InterPro"/>
</dbReference>
<dbReference type="AlphaFoldDB" id="A0A371F490"/>
<dbReference type="Pfam" id="PF17917">
    <property type="entry name" value="RT_RNaseH"/>
    <property type="match status" value="1"/>
</dbReference>
<organism evidence="8 9">
    <name type="scientific">Mucuna pruriens</name>
    <name type="common">Velvet bean</name>
    <name type="synonym">Dolichos pruriens</name>
    <dbReference type="NCBI Taxonomy" id="157652"/>
    <lineage>
        <taxon>Eukaryota</taxon>
        <taxon>Viridiplantae</taxon>
        <taxon>Streptophyta</taxon>
        <taxon>Embryophyta</taxon>
        <taxon>Tracheophyta</taxon>
        <taxon>Spermatophyta</taxon>
        <taxon>Magnoliopsida</taxon>
        <taxon>eudicotyledons</taxon>
        <taxon>Gunneridae</taxon>
        <taxon>Pentapetalae</taxon>
        <taxon>rosids</taxon>
        <taxon>fabids</taxon>
        <taxon>Fabales</taxon>
        <taxon>Fabaceae</taxon>
        <taxon>Papilionoideae</taxon>
        <taxon>50 kb inversion clade</taxon>
        <taxon>NPAAA clade</taxon>
        <taxon>indigoferoid/millettioid clade</taxon>
        <taxon>Phaseoleae</taxon>
        <taxon>Mucuna</taxon>
    </lineage>
</organism>
<dbReference type="Pfam" id="PF13456">
    <property type="entry name" value="RVT_3"/>
    <property type="match status" value="1"/>
</dbReference>
<dbReference type="PANTHER" id="PTHR48475">
    <property type="entry name" value="RIBONUCLEASE H"/>
    <property type="match status" value="1"/>
</dbReference>
<feature type="domain" description="Reverse transcriptase" evidence="7">
    <location>
        <begin position="1"/>
        <end position="67"/>
    </location>
</feature>
<evidence type="ECO:0000256" key="1">
    <source>
        <dbReference type="ARBA" id="ARBA00022679"/>
    </source>
</evidence>
<dbReference type="Pfam" id="PF00078">
    <property type="entry name" value="RVT_1"/>
    <property type="match status" value="1"/>
</dbReference>
<evidence type="ECO:0000313" key="9">
    <source>
        <dbReference type="Proteomes" id="UP000257109"/>
    </source>
</evidence>
<dbReference type="Gene3D" id="3.30.420.10">
    <property type="entry name" value="Ribonuclease H-like superfamily/Ribonuclease H"/>
    <property type="match status" value="1"/>
</dbReference>
<dbReference type="Proteomes" id="UP000257109">
    <property type="component" value="Unassembled WGS sequence"/>
</dbReference>
<evidence type="ECO:0000256" key="2">
    <source>
        <dbReference type="ARBA" id="ARBA00022695"/>
    </source>
</evidence>
<dbReference type="GO" id="GO:0003964">
    <property type="term" value="F:RNA-directed DNA polymerase activity"/>
    <property type="evidence" value="ECO:0007669"/>
    <property type="project" value="UniProtKB-KW"/>
</dbReference>
<dbReference type="GO" id="GO:0004523">
    <property type="term" value="F:RNA-DNA hybrid ribonuclease activity"/>
    <property type="evidence" value="ECO:0007669"/>
    <property type="project" value="InterPro"/>
</dbReference>
<keyword evidence="1" id="KW-0808">Transferase</keyword>
<dbReference type="PANTHER" id="PTHR48475:SF1">
    <property type="entry name" value="RNASE H TYPE-1 DOMAIN-CONTAINING PROTEIN"/>
    <property type="match status" value="1"/>
</dbReference>
<dbReference type="Gene3D" id="3.10.20.370">
    <property type="match status" value="1"/>
</dbReference>
<dbReference type="PROSITE" id="PS50878">
    <property type="entry name" value="RT_POL"/>
    <property type="match status" value="1"/>
</dbReference>
<dbReference type="EMBL" id="QJKJ01010669">
    <property type="protein sequence ID" value="RDX73065.1"/>
    <property type="molecule type" value="Genomic_DNA"/>
</dbReference>
<protein>
    <submittedName>
        <fullName evidence="8">Retrovirus-related Pol polyprotein from transposon 17.6</fullName>
    </submittedName>
</protein>
<keyword evidence="3" id="KW-0540">Nuclease</keyword>
<accession>A0A371F490</accession>
<dbReference type="InterPro" id="IPR012337">
    <property type="entry name" value="RNaseH-like_sf"/>
</dbReference>
<feature type="non-terminal residue" evidence="8">
    <location>
        <position position="1"/>
    </location>
</feature>
<dbReference type="InterPro" id="IPR041373">
    <property type="entry name" value="RT_RNaseH"/>
</dbReference>
<dbReference type="SUPFAM" id="SSF53098">
    <property type="entry name" value="Ribonuclease H-like"/>
    <property type="match status" value="1"/>
</dbReference>
<dbReference type="InterPro" id="IPR000477">
    <property type="entry name" value="RT_dom"/>
</dbReference>
<keyword evidence="9" id="KW-1185">Reference proteome</keyword>
<gene>
    <name evidence="8" type="primary">pol</name>
    <name evidence="8" type="ORF">CR513_47368</name>
</gene>
<dbReference type="InterPro" id="IPR043502">
    <property type="entry name" value="DNA/RNA_pol_sf"/>
</dbReference>
<dbReference type="InterPro" id="IPR036397">
    <property type="entry name" value="RNaseH_sf"/>
</dbReference>
<proteinExistence type="predicted"/>
<dbReference type="CDD" id="cd09279">
    <property type="entry name" value="RNase_HI_like"/>
    <property type="match status" value="1"/>
</dbReference>
<evidence type="ECO:0000256" key="3">
    <source>
        <dbReference type="ARBA" id="ARBA00022722"/>
    </source>
</evidence>
<evidence type="ECO:0000256" key="5">
    <source>
        <dbReference type="ARBA" id="ARBA00022801"/>
    </source>
</evidence>